<gene>
    <name evidence="1" type="ORF">NDU88_002791</name>
</gene>
<reference evidence="1" key="1">
    <citation type="journal article" date="2022" name="bioRxiv">
        <title>Sequencing and chromosome-scale assembly of the giantPleurodeles waltlgenome.</title>
        <authorList>
            <person name="Brown T."/>
            <person name="Elewa A."/>
            <person name="Iarovenko S."/>
            <person name="Subramanian E."/>
            <person name="Araus A.J."/>
            <person name="Petzold A."/>
            <person name="Susuki M."/>
            <person name="Suzuki K.-i.T."/>
            <person name="Hayashi T."/>
            <person name="Toyoda A."/>
            <person name="Oliveira C."/>
            <person name="Osipova E."/>
            <person name="Leigh N.D."/>
            <person name="Simon A."/>
            <person name="Yun M.H."/>
        </authorList>
    </citation>
    <scope>NUCLEOTIDE SEQUENCE</scope>
    <source>
        <strain evidence="1">20211129_DDA</strain>
        <tissue evidence="1">Liver</tissue>
    </source>
</reference>
<dbReference type="PANTHER" id="PTHR19446">
    <property type="entry name" value="REVERSE TRANSCRIPTASES"/>
    <property type="match status" value="1"/>
</dbReference>
<evidence type="ECO:0000313" key="1">
    <source>
        <dbReference type="EMBL" id="KAJ1136374.1"/>
    </source>
</evidence>
<dbReference type="EMBL" id="JANPWB010000010">
    <property type="protein sequence ID" value="KAJ1136374.1"/>
    <property type="molecule type" value="Genomic_DNA"/>
</dbReference>
<name>A0AAV7Q9W8_PLEWA</name>
<accession>A0AAV7Q9W8</accession>
<dbReference type="Proteomes" id="UP001066276">
    <property type="component" value="Chromosome 6"/>
</dbReference>
<proteinExistence type="predicted"/>
<dbReference type="AlphaFoldDB" id="A0AAV7Q9W8"/>
<evidence type="ECO:0000313" key="2">
    <source>
        <dbReference type="Proteomes" id="UP001066276"/>
    </source>
</evidence>
<comment type="caution">
    <text evidence="1">The sequence shown here is derived from an EMBL/GenBank/DDBJ whole genome shotgun (WGS) entry which is preliminary data.</text>
</comment>
<organism evidence="1 2">
    <name type="scientific">Pleurodeles waltl</name>
    <name type="common">Iberian ribbed newt</name>
    <dbReference type="NCBI Taxonomy" id="8319"/>
    <lineage>
        <taxon>Eukaryota</taxon>
        <taxon>Metazoa</taxon>
        <taxon>Chordata</taxon>
        <taxon>Craniata</taxon>
        <taxon>Vertebrata</taxon>
        <taxon>Euteleostomi</taxon>
        <taxon>Amphibia</taxon>
        <taxon>Batrachia</taxon>
        <taxon>Caudata</taxon>
        <taxon>Salamandroidea</taxon>
        <taxon>Salamandridae</taxon>
        <taxon>Pleurodelinae</taxon>
        <taxon>Pleurodeles</taxon>
    </lineage>
</organism>
<keyword evidence="2" id="KW-1185">Reference proteome</keyword>
<protein>
    <submittedName>
        <fullName evidence="1">Uncharacterized protein</fullName>
    </submittedName>
</protein>
<sequence length="105" mass="11511">MLPLTMQEAQIVKLPKQDKDLLDPGSYRPLCMLGVDVKILAKALATRLGGVVTLLVHRDQCCFMPGIETQVTLWKQSHVLHLVADGELEASLITLDSEKASSTIN</sequence>